<sequence>MQGDSPNNIPTFYLICAMFMQSGVVGLLIAQSFSSELRAIILIVGVFLLGCGIALFAGQAVRTRQTRSRQHKYARQQKPASLEETLDEEGTSSREYLKGSD</sequence>
<evidence type="ECO:0000313" key="4">
    <source>
        <dbReference type="Proteomes" id="UP000287188"/>
    </source>
</evidence>
<dbReference type="AlphaFoldDB" id="A0A402AJ16"/>
<feature type="transmembrane region" description="Helical" evidence="2">
    <location>
        <begin position="39"/>
        <end position="61"/>
    </location>
</feature>
<feature type="region of interest" description="Disordered" evidence="1">
    <location>
        <begin position="67"/>
        <end position="101"/>
    </location>
</feature>
<comment type="caution">
    <text evidence="3">The sequence shown here is derived from an EMBL/GenBank/DDBJ whole genome shotgun (WGS) entry which is preliminary data.</text>
</comment>
<reference evidence="4" key="1">
    <citation type="submission" date="2018-12" db="EMBL/GenBank/DDBJ databases">
        <title>Tengunoibacter tsumagoiensis gen. nov., sp. nov., Dictyobacter kobayashii sp. nov., D. alpinus sp. nov., and D. joshuensis sp. nov. and description of Dictyobacteraceae fam. nov. within the order Ktedonobacterales isolated from Tengu-no-mugimeshi.</title>
        <authorList>
            <person name="Wang C.M."/>
            <person name="Zheng Y."/>
            <person name="Sakai Y."/>
            <person name="Toyoda A."/>
            <person name="Minakuchi Y."/>
            <person name="Abe K."/>
            <person name="Yokota A."/>
            <person name="Yabe S."/>
        </authorList>
    </citation>
    <scope>NUCLEOTIDE SEQUENCE [LARGE SCALE GENOMIC DNA]</scope>
    <source>
        <strain evidence="4">Uno11</strain>
    </source>
</reference>
<evidence type="ECO:0000313" key="3">
    <source>
        <dbReference type="EMBL" id="GCE19044.1"/>
    </source>
</evidence>
<proteinExistence type="predicted"/>
<keyword evidence="2" id="KW-0472">Membrane</keyword>
<keyword evidence="2" id="KW-1133">Transmembrane helix</keyword>
<gene>
    <name evidence="3" type="ORF">KDK_28440</name>
</gene>
<keyword evidence="4" id="KW-1185">Reference proteome</keyword>
<feature type="transmembrane region" description="Helical" evidence="2">
    <location>
        <begin position="12"/>
        <end position="33"/>
    </location>
</feature>
<dbReference type="RefSeq" id="WP_126550773.1">
    <property type="nucleotide sequence ID" value="NZ_BIFS01000001.1"/>
</dbReference>
<evidence type="ECO:0000256" key="1">
    <source>
        <dbReference type="SAM" id="MobiDB-lite"/>
    </source>
</evidence>
<accession>A0A402AJ16</accession>
<protein>
    <submittedName>
        <fullName evidence="3">Uncharacterized protein</fullName>
    </submittedName>
</protein>
<name>A0A402AJ16_9CHLR</name>
<evidence type="ECO:0000256" key="2">
    <source>
        <dbReference type="SAM" id="Phobius"/>
    </source>
</evidence>
<organism evidence="3 4">
    <name type="scientific">Dictyobacter kobayashii</name>
    <dbReference type="NCBI Taxonomy" id="2014872"/>
    <lineage>
        <taxon>Bacteria</taxon>
        <taxon>Bacillati</taxon>
        <taxon>Chloroflexota</taxon>
        <taxon>Ktedonobacteria</taxon>
        <taxon>Ktedonobacterales</taxon>
        <taxon>Dictyobacteraceae</taxon>
        <taxon>Dictyobacter</taxon>
    </lineage>
</organism>
<dbReference type="EMBL" id="BIFS01000001">
    <property type="protein sequence ID" value="GCE19044.1"/>
    <property type="molecule type" value="Genomic_DNA"/>
</dbReference>
<dbReference type="Proteomes" id="UP000287188">
    <property type="component" value="Unassembled WGS sequence"/>
</dbReference>
<feature type="compositionally biased region" description="Basic and acidic residues" evidence="1">
    <location>
        <begin position="91"/>
        <end position="101"/>
    </location>
</feature>
<keyword evidence="2" id="KW-0812">Transmembrane</keyword>